<gene>
    <name evidence="9" type="ORF">F0562_007974</name>
</gene>
<dbReference type="Pfam" id="PF09402">
    <property type="entry name" value="MSC"/>
    <property type="match status" value="1"/>
</dbReference>
<organism evidence="9 10">
    <name type="scientific">Nyssa sinensis</name>
    <dbReference type="NCBI Taxonomy" id="561372"/>
    <lineage>
        <taxon>Eukaryota</taxon>
        <taxon>Viridiplantae</taxon>
        <taxon>Streptophyta</taxon>
        <taxon>Embryophyta</taxon>
        <taxon>Tracheophyta</taxon>
        <taxon>Spermatophyta</taxon>
        <taxon>Magnoliopsida</taxon>
        <taxon>eudicotyledons</taxon>
        <taxon>Gunneridae</taxon>
        <taxon>Pentapetalae</taxon>
        <taxon>asterids</taxon>
        <taxon>Cornales</taxon>
        <taxon>Nyssaceae</taxon>
        <taxon>Nyssa</taxon>
    </lineage>
</organism>
<evidence type="ECO:0000256" key="1">
    <source>
        <dbReference type="ARBA" id="ARBA00004540"/>
    </source>
</evidence>
<evidence type="ECO:0000256" key="2">
    <source>
        <dbReference type="ARBA" id="ARBA00022553"/>
    </source>
</evidence>
<dbReference type="EMBL" id="CM018046">
    <property type="protein sequence ID" value="KAA8525926.1"/>
    <property type="molecule type" value="Genomic_DNA"/>
</dbReference>
<dbReference type="Gene3D" id="1.10.10.1180">
    <property type="entry name" value="MAN1, winged-helix domain"/>
    <property type="match status" value="1"/>
</dbReference>
<evidence type="ECO:0000256" key="3">
    <source>
        <dbReference type="ARBA" id="ARBA00022692"/>
    </source>
</evidence>
<feature type="domain" description="Man1/Src1-like C-terminal" evidence="8">
    <location>
        <begin position="36"/>
        <end position="155"/>
    </location>
</feature>
<dbReference type="AlphaFoldDB" id="A0A5J5A7Y1"/>
<sequence length="218" mass="25227">METVGKLLETRTNTHGIEELKCPDLLVEHYKPASCYIRQWIAKHTLVLIPVCALLVGCTLLLFRLRRRHFLSVRSEQLYNKVCDILEENALISKSGNAEGEPWVVASWLRDHLLSPKERKDPLLWKKVEELVQEDSRLDRYPKLVKGESKVVWEWQVEGSLSSSRKRKKVEENKLKSSEGMNLPSSRQSWTLKAELGLARVGKLPEIWHIRAWCGHPT</sequence>
<keyword evidence="10" id="KW-1185">Reference proteome</keyword>
<dbReference type="OrthoDB" id="341403at2759"/>
<keyword evidence="4 7" id="KW-1133">Transmembrane helix</keyword>
<evidence type="ECO:0000256" key="7">
    <source>
        <dbReference type="SAM" id="Phobius"/>
    </source>
</evidence>
<evidence type="ECO:0000256" key="5">
    <source>
        <dbReference type="ARBA" id="ARBA00023136"/>
    </source>
</evidence>
<dbReference type="InterPro" id="IPR044780">
    <property type="entry name" value="Heh2/Src1"/>
</dbReference>
<dbReference type="PANTHER" id="PTHR47808:SF2">
    <property type="entry name" value="LEM DOMAIN-CONTAINING PROTEIN 2"/>
    <property type="match status" value="1"/>
</dbReference>
<reference evidence="9 10" key="1">
    <citation type="submission" date="2019-09" db="EMBL/GenBank/DDBJ databases">
        <title>A chromosome-level genome assembly of the Chinese tupelo Nyssa sinensis.</title>
        <authorList>
            <person name="Yang X."/>
            <person name="Kang M."/>
            <person name="Yang Y."/>
            <person name="Xiong H."/>
            <person name="Wang M."/>
            <person name="Zhang Z."/>
            <person name="Wang Z."/>
            <person name="Wu H."/>
            <person name="Ma T."/>
            <person name="Liu J."/>
            <person name="Xi Z."/>
        </authorList>
    </citation>
    <scope>NUCLEOTIDE SEQUENCE [LARGE SCALE GENOMIC DNA]</scope>
    <source>
        <strain evidence="9">J267</strain>
        <tissue evidence="9">Leaf</tissue>
    </source>
</reference>
<dbReference type="PANTHER" id="PTHR47808">
    <property type="entry name" value="INNER NUCLEAR MEMBRANE PROTEIN HEH2-RELATED"/>
    <property type="match status" value="1"/>
</dbReference>
<protein>
    <recommendedName>
        <fullName evidence="8">Man1/Src1-like C-terminal domain-containing protein</fullName>
    </recommendedName>
</protein>
<dbReference type="Proteomes" id="UP000325577">
    <property type="component" value="Linkage Group LG3"/>
</dbReference>
<evidence type="ECO:0000313" key="9">
    <source>
        <dbReference type="EMBL" id="KAA8525926.1"/>
    </source>
</evidence>
<feature type="transmembrane region" description="Helical" evidence="7">
    <location>
        <begin position="46"/>
        <end position="65"/>
    </location>
</feature>
<evidence type="ECO:0000256" key="6">
    <source>
        <dbReference type="ARBA" id="ARBA00023242"/>
    </source>
</evidence>
<keyword evidence="3 7" id="KW-0812">Transmembrane</keyword>
<accession>A0A5J5A7Y1</accession>
<keyword evidence="6" id="KW-0539">Nucleus</keyword>
<dbReference type="GO" id="GO:0034399">
    <property type="term" value="C:nuclear periphery"/>
    <property type="evidence" value="ECO:0007669"/>
    <property type="project" value="TreeGrafter"/>
</dbReference>
<dbReference type="InterPro" id="IPR041885">
    <property type="entry name" value="MAN1_winged_helix_dom"/>
</dbReference>
<evidence type="ECO:0000256" key="4">
    <source>
        <dbReference type="ARBA" id="ARBA00022989"/>
    </source>
</evidence>
<evidence type="ECO:0000259" key="8">
    <source>
        <dbReference type="Pfam" id="PF09402"/>
    </source>
</evidence>
<keyword evidence="5 7" id="KW-0472">Membrane</keyword>
<proteinExistence type="predicted"/>
<comment type="subcellular location">
    <subcellularLocation>
        <location evidence="1">Nucleus inner membrane</location>
    </subcellularLocation>
</comment>
<dbReference type="GO" id="GO:0071763">
    <property type="term" value="P:nuclear membrane organization"/>
    <property type="evidence" value="ECO:0007669"/>
    <property type="project" value="TreeGrafter"/>
</dbReference>
<evidence type="ECO:0000313" key="10">
    <source>
        <dbReference type="Proteomes" id="UP000325577"/>
    </source>
</evidence>
<dbReference type="GO" id="GO:0003682">
    <property type="term" value="F:chromatin binding"/>
    <property type="evidence" value="ECO:0007669"/>
    <property type="project" value="InterPro"/>
</dbReference>
<keyword evidence="2" id="KW-0597">Phosphoprotein</keyword>
<dbReference type="InterPro" id="IPR018996">
    <property type="entry name" value="Man1/Src1-like_C"/>
</dbReference>
<name>A0A5J5A7Y1_9ASTE</name>
<dbReference type="GO" id="GO:0005783">
    <property type="term" value="C:endoplasmic reticulum"/>
    <property type="evidence" value="ECO:0007669"/>
    <property type="project" value="TreeGrafter"/>
</dbReference>
<dbReference type="GO" id="GO:0005637">
    <property type="term" value="C:nuclear inner membrane"/>
    <property type="evidence" value="ECO:0007669"/>
    <property type="project" value="UniProtKB-SubCell"/>
</dbReference>